<dbReference type="AlphaFoldDB" id="A0A392N7Y3"/>
<name>A0A392N7Y3_9FABA</name>
<proteinExistence type="predicted"/>
<dbReference type="EMBL" id="LXQA010030504">
    <property type="protein sequence ID" value="MCH95712.1"/>
    <property type="molecule type" value="Genomic_DNA"/>
</dbReference>
<keyword evidence="3" id="KW-1185">Reference proteome</keyword>
<evidence type="ECO:0000313" key="3">
    <source>
        <dbReference type="Proteomes" id="UP000265520"/>
    </source>
</evidence>
<evidence type="ECO:0000256" key="1">
    <source>
        <dbReference type="SAM" id="SignalP"/>
    </source>
</evidence>
<evidence type="ECO:0000313" key="2">
    <source>
        <dbReference type="EMBL" id="MCH95712.1"/>
    </source>
</evidence>
<keyword evidence="1" id="KW-0732">Signal</keyword>
<protein>
    <submittedName>
        <fullName evidence="2">Uncharacterized protein</fullName>
    </submittedName>
</protein>
<organism evidence="2 3">
    <name type="scientific">Trifolium medium</name>
    <dbReference type="NCBI Taxonomy" id="97028"/>
    <lineage>
        <taxon>Eukaryota</taxon>
        <taxon>Viridiplantae</taxon>
        <taxon>Streptophyta</taxon>
        <taxon>Embryophyta</taxon>
        <taxon>Tracheophyta</taxon>
        <taxon>Spermatophyta</taxon>
        <taxon>Magnoliopsida</taxon>
        <taxon>eudicotyledons</taxon>
        <taxon>Gunneridae</taxon>
        <taxon>Pentapetalae</taxon>
        <taxon>rosids</taxon>
        <taxon>fabids</taxon>
        <taxon>Fabales</taxon>
        <taxon>Fabaceae</taxon>
        <taxon>Papilionoideae</taxon>
        <taxon>50 kb inversion clade</taxon>
        <taxon>NPAAA clade</taxon>
        <taxon>Hologalegina</taxon>
        <taxon>IRL clade</taxon>
        <taxon>Trifolieae</taxon>
        <taxon>Trifolium</taxon>
    </lineage>
</organism>
<feature type="chain" id="PRO_5017289391" evidence="1">
    <location>
        <begin position="38"/>
        <end position="76"/>
    </location>
</feature>
<dbReference type="Proteomes" id="UP000265520">
    <property type="component" value="Unassembled WGS sequence"/>
</dbReference>
<sequence>MLGLVVRVGMKGSWWLWFLVQENLLLQLCEIYGLCEGNRLKCLHLATNVGFETEDEASEANGWGETHNVVSQHFKL</sequence>
<feature type="non-terminal residue" evidence="2">
    <location>
        <position position="76"/>
    </location>
</feature>
<accession>A0A392N7Y3</accession>
<comment type="caution">
    <text evidence="2">The sequence shown here is derived from an EMBL/GenBank/DDBJ whole genome shotgun (WGS) entry which is preliminary data.</text>
</comment>
<reference evidence="2 3" key="1">
    <citation type="journal article" date="2018" name="Front. Plant Sci.">
        <title>Red Clover (Trifolium pratense) and Zigzag Clover (T. medium) - A Picture of Genomic Similarities and Differences.</title>
        <authorList>
            <person name="Dluhosova J."/>
            <person name="Istvanek J."/>
            <person name="Nedelnik J."/>
            <person name="Repkova J."/>
        </authorList>
    </citation>
    <scope>NUCLEOTIDE SEQUENCE [LARGE SCALE GENOMIC DNA]</scope>
    <source>
        <strain evidence="3">cv. 10/8</strain>
        <tissue evidence="2">Leaf</tissue>
    </source>
</reference>
<feature type="signal peptide" evidence="1">
    <location>
        <begin position="1"/>
        <end position="37"/>
    </location>
</feature>